<evidence type="ECO:0000256" key="5">
    <source>
        <dbReference type="ARBA" id="ARBA00022777"/>
    </source>
</evidence>
<organism evidence="9 10">
    <name type="scientific">Rhodofomes roseus</name>
    <dbReference type="NCBI Taxonomy" id="34475"/>
    <lineage>
        <taxon>Eukaryota</taxon>
        <taxon>Fungi</taxon>
        <taxon>Dikarya</taxon>
        <taxon>Basidiomycota</taxon>
        <taxon>Agaricomycotina</taxon>
        <taxon>Agaricomycetes</taxon>
        <taxon>Polyporales</taxon>
        <taxon>Rhodofomes</taxon>
    </lineage>
</organism>
<dbReference type="Pfam" id="PF04263">
    <property type="entry name" value="TPK_catalytic"/>
    <property type="match status" value="1"/>
</dbReference>
<protein>
    <recommendedName>
        <fullName evidence="7">Thiamine pyrophosphokinase</fullName>
        <ecNumber evidence="7">2.7.6.2</ecNumber>
    </recommendedName>
</protein>
<dbReference type="RefSeq" id="XP_047780334.1">
    <property type="nucleotide sequence ID" value="XM_047927292.1"/>
</dbReference>
<accession>A0ABQ8KJV1</accession>
<feature type="domain" description="Thiamin pyrophosphokinase thiamin-binding" evidence="8">
    <location>
        <begin position="211"/>
        <end position="279"/>
    </location>
</feature>
<sequence length="291" mass="32386">MADVSWSLPFFDPSPHLAVDRRYALIILNQPFSFPLLRRLWNACSWRCCADGGGNRLHDLLKDIQEGDGQRDQRSLYRPNLIKGDLDSLRDDVREYYASHGVPVVHDPDQYATDLMKCIRALEEKDTAEGTQSDLILIGGLSGRLDQTVHTLSLLHKLRKGRMRIFAVTDDNLAWVLDEVRSITLALKPPFPASTSASMPNTHSTIPPSQGTHHITVNHAVFGPTCGLLPVGVDSTVLTTTGLRWNLTDAESSFGGLVSTSNHLVPEQKTVTITTSKPIWWTMELRPEGLR</sequence>
<evidence type="ECO:0000256" key="7">
    <source>
        <dbReference type="PIRNR" id="PIRNR031057"/>
    </source>
</evidence>
<evidence type="ECO:0000259" key="8">
    <source>
        <dbReference type="SMART" id="SM00983"/>
    </source>
</evidence>
<comment type="caution">
    <text evidence="9">The sequence shown here is derived from an EMBL/GenBank/DDBJ whole genome shotgun (WGS) entry which is preliminary data.</text>
</comment>
<dbReference type="InterPro" id="IPR036759">
    <property type="entry name" value="TPK_catalytic_sf"/>
</dbReference>
<dbReference type="InterPro" id="IPR007371">
    <property type="entry name" value="TPK_catalytic"/>
</dbReference>
<dbReference type="InterPro" id="IPR006282">
    <property type="entry name" value="Thi_PPkinase"/>
</dbReference>
<evidence type="ECO:0000256" key="6">
    <source>
        <dbReference type="ARBA" id="ARBA00022840"/>
    </source>
</evidence>
<evidence type="ECO:0000313" key="9">
    <source>
        <dbReference type="EMBL" id="KAH9838419.1"/>
    </source>
</evidence>
<evidence type="ECO:0000256" key="2">
    <source>
        <dbReference type="ARBA" id="ARBA00006785"/>
    </source>
</evidence>
<keyword evidence="3 7" id="KW-0808">Transferase</keyword>
<dbReference type="InterPro" id="IPR036371">
    <property type="entry name" value="TPK_B1-bd_sf"/>
</dbReference>
<keyword evidence="10" id="KW-1185">Reference proteome</keyword>
<dbReference type="SMART" id="SM00983">
    <property type="entry name" value="TPK_B1_binding"/>
    <property type="match status" value="1"/>
</dbReference>
<evidence type="ECO:0000256" key="1">
    <source>
        <dbReference type="ARBA" id="ARBA00005078"/>
    </source>
</evidence>
<keyword evidence="4 7" id="KW-0547">Nucleotide-binding</keyword>
<keyword evidence="5 7" id="KW-0418">Kinase</keyword>
<dbReference type="SUPFAM" id="SSF63862">
    <property type="entry name" value="Thiamin pyrophosphokinase, substrate-binding domain"/>
    <property type="match status" value="1"/>
</dbReference>
<dbReference type="Gene3D" id="3.40.50.10240">
    <property type="entry name" value="Thiamin pyrophosphokinase, catalytic domain"/>
    <property type="match status" value="1"/>
</dbReference>
<dbReference type="InterPro" id="IPR007373">
    <property type="entry name" value="Thiamin_PyroPKinase_B1-bd"/>
</dbReference>
<reference evidence="9 10" key="1">
    <citation type="journal article" date="2021" name="Environ. Microbiol.">
        <title>Gene family expansions and transcriptome signatures uncover fungal adaptations to wood decay.</title>
        <authorList>
            <person name="Hage H."/>
            <person name="Miyauchi S."/>
            <person name="Viragh M."/>
            <person name="Drula E."/>
            <person name="Min B."/>
            <person name="Chaduli D."/>
            <person name="Navarro D."/>
            <person name="Favel A."/>
            <person name="Norest M."/>
            <person name="Lesage-Meessen L."/>
            <person name="Balint B."/>
            <person name="Merenyi Z."/>
            <person name="de Eugenio L."/>
            <person name="Morin E."/>
            <person name="Martinez A.T."/>
            <person name="Baldrian P."/>
            <person name="Stursova M."/>
            <person name="Martinez M.J."/>
            <person name="Novotny C."/>
            <person name="Magnuson J.K."/>
            <person name="Spatafora J.W."/>
            <person name="Maurice S."/>
            <person name="Pangilinan J."/>
            <person name="Andreopoulos W."/>
            <person name="LaButti K."/>
            <person name="Hundley H."/>
            <person name="Na H."/>
            <person name="Kuo A."/>
            <person name="Barry K."/>
            <person name="Lipzen A."/>
            <person name="Henrissat B."/>
            <person name="Riley R."/>
            <person name="Ahrendt S."/>
            <person name="Nagy L.G."/>
            <person name="Grigoriev I.V."/>
            <person name="Martin F."/>
            <person name="Rosso M.N."/>
        </authorList>
    </citation>
    <scope>NUCLEOTIDE SEQUENCE [LARGE SCALE GENOMIC DNA]</scope>
    <source>
        <strain evidence="9 10">CIRM-BRFM 1785</strain>
    </source>
</reference>
<dbReference type="PIRSF" id="PIRSF031057">
    <property type="entry name" value="Thiamin_pyrophosphokinase"/>
    <property type="match status" value="1"/>
</dbReference>
<evidence type="ECO:0000256" key="4">
    <source>
        <dbReference type="ARBA" id="ARBA00022741"/>
    </source>
</evidence>
<dbReference type="Proteomes" id="UP000814176">
    <property type="component" value="Unassembled WGS sequence"/>
</dbReference>
<dbReference type="SUPFAM" id="SSF63999">
    <property type="entry name" value="Thiamin pyrophosphokinase, catalytic domain"/>
    <property type="match status" value="1"/>
</dbReference>
<gene>
    <name evidence="9" type="ORF">C8Q71DRAFT_856370</name>
</gene>
<evidence type="ECO:0000313" key="10">
    <source>
        <dbReference type="Proteomes" id="UP000814176"/>
    </source>
</evidence>
<proteinExistence type="inferred from homology"/>
<comment type="similarity">
    <text evidence="2 7">Belongs to the thiamine pyrophosphokinase family.</text>
</comment>
<comment type="catalytic activity">
    <reaction evidence="7">
        <text>thiamine + ATP = thiamine diphosphate + AMP + H(+)</text>
        <dbReference type="Rhea" id="RHEA:11576"/>
        <dbReference type="ChEBI" id="CHEBI:15378"/>
        <dbReference type="ChEBI" id="CHEBI:18385"/>
        <dbReference type="ChEBI" id="CHEBI:30616"/>
        <dbReference type="ChEBI" id="CHEBI:58937"/>
        <dbReference type="ChEBI" id="CHEBI:456215"/>
    </reaction>
</comment>
<dbReference type="Pfam" id="PF04265">
    <property type="entry name" value="TPK_B1_binding"/>
    <property type="match status" value="1"/>
</dbReference>
<comment type="pathway">
    <text evidence="1 7">Cofactor biosynthesis; thiamine diphosphate biosynthesis; thiamine diphosphate from thiamine: step 1/1.</text>
</comment>
<dbReference type="EC" id="2.7.6.2" evidence="7"/>
<evidence type="ECO:0000256" key="3">
    <source>
        <dbReference type="ARBA" id="ARBA00022679"/>
    </source>
</evidence>
<dbReference type="InterPro" id="IPR016966">
    <property type="entry name" value="Thiamin_pyrophosphokinase_euk"/>
</dbReference>
<dbReference type="CDD" id="cd07995">
    <property type="entry name" value="TPK"/>
    <property type="match status" value="1"/>
</dbReference>
<name>A0ABQ8KJV1_9APHY</name>
<dbReference type="PANTHER" id="PTHR13622:SF8">
    <property type="entry name" value="THIAMIN PYROPHOSPHOKINASE 1"/>
    <property type="match status" value="1"/>
</dbReference>
<dbReference type="GeneID" id="72008024"/>
<dbReference type="NCBIfam" id="TIGR01378">
    <property type="entry name" value="thi_PPkinase"/>
    <property type="match status" value="1"/>
</dbReference>
<dbReference type="Gene3D" id="2.60.120.320">
    <property type="entry name" value="Thiamin pyrophosphokinase, thiamin-binding domain"/>
    <property type="match status" value="1"/>
</dbReference>
<dbReference type="PANTHER" id="PTHR13622">
    <property type="entry name" value="THIAMIN PYROPHOSPHOKINASE"/>
    <property type="match status" value="1"/>
</dbReference>
<keyword evidence="6 7" id="KW-0067">ATP-binding</keyword>
<dbReference type="EMBL" id="JADCUA010000007">
    <property type="protein sequence ID" value="KAH9838419.1"/>
    <property type="molecule type" value="Genomic_DNA"/>
</dbReference>